<dbReference type="PANTHER" id="PTHR30203:SF32">
    <property type="entry name" value="CATION EFFLUX SYSTEM PROTEIN CUSC"/>
    <property type="match status" value="1"/>
</dbReference>
<sequence length="491" mass="53769">MSLRLAPLALALTLAGCGSLMKTPYEAPQTQIPANWSNRTAEQEVSADQWWKQFGDAELNRLIDEALRKNNDLAVAGIKVRRAQLTAGLADDARVPALSSSTSTSGNKNLRGNHSSYQSSSASVTLSYEADLWGHLDSAYDAKKWEALATEQDRQSTALTLIGTTANLYWNGAYLSQRIAVSEESMAYAQKTLDLINTQYKAGAVSTLEVLEAQQNLITQQSSHTELLQQQVENNNALAILFDSPPGKTRMLPDRLPQYPLPNLQAGLPADLLARRPDLRAAELRLRESLSTVDATRTSYYPTLTLTGSVGGSSDALRNVLQNPIGTLGAGLVLPFLQWNEMKLNVKVSQADYESAVVTFRQTLYSALSDVENALSARQQYATQEQLLIANLKAAQGAERLYELRYRAGSVTLQSWLDAQEKRRTAETSLAENRLNRLKNQVTLYQALGGDMQTNTENGMNGTSPAQAVQMQGRSDRDDSLNKGLHTSGKS</sequence>
<dbReference type="NCBIfam" id="TIGR01845">
    <property type="entry name" value="outer_NodT"/>
    <property type="match status" value="1"/>
</dbReference>
<protein>
    <submittedName>
        <fullName evidence="4">Efflux transporter outer membrane subunit</fullName>
    </submittedName>
</protein>
<proteinExistence type="inferred from homology"/>
<keyword evidence="2" id="KW-1134">Transmembrane beta strand</keyword>
<evidence type="ECO:0000313" key="4">
    <source>
        <dbReference type="EMBL" id="MFL9923735.1"/>
    </source>
</evidence>
<keyword evidence="2" id="KW-0812">Transmembrane</keyword>
<reference evidence="4 5" key="1">
    <citation type="journal article" date="2024" name="Chem. Sci.">
        <title>Discovery of megapolipeptins by genome mining of a Burkholderiales bacteria collection.</title>
        <authorList>
            <person name="Paulo B.S."/>
            <person name="Recchia M.J.J."/>
            <person name="Lee S."/>
            <person name="Fergusson C.H."/>
            <person name="Romanowski S.B."/>
            <person name="Hernandez A."/>
            <person name="Krull N."/>
            <person name="Liu D.Y."/>
            <person name="Cavanagh H."/>
            <person name="Bos A."/>
            <person name="Gray C.A."/>
            <person name="Murphy B.T."/>
            <person name="Linington R.G."/>
            <person name="Eustaquio A.S."/>
        </authorList>
    </citation>
    <scope>NUCLEOTIDE SEQUENCE [LARGE SCALE GENOMIC DNA]</scope>
    <source>
        <strain evidence="4 5">RL21-008-BIB-A</strain>
    </source>
</reference>
<dbReference type="InterPro" id="IPR003423">
    <property type="entry name" value="OMP_efflux"/>
</dbReference>
<feature type="chain" id="PRO_5044971508" evidence="2">
    <location>
        <begin position="23"/>
        <end position="491"/>
    </location>
</feature>
<evidence type="ECO:0000256" key="3">
    <source>
        <dbReference type="SAM" id="MobiDB-lite"/>
    </source>
</evidence>
<dbReference type="RefSeq" id="WP_408155748.1">
    <property type="nucleotide sequence ID" value="NZ_JAQQFM010000002.1"/>
</dbReference>
<feature type="region of interest" description="Disordered" evidence="3">
    <location>
        <begin position="96"/>
        <end position="116"/>
    </location>
</feature>
<dbReference type="EMBL" id="JAQQFM010000002">
    <property type="protein sequence ID" value="MFL9923735.1"/>
    <property type="molecule type" value="Genomic_DNA"/>
</dbReference>
<accession>A0ABW9A796</accession>
<keyword evidence="2" id="KW-0564">Palmitate</keyword>
<feature type="region of interest" description="Disordered" evidence="3">
    <location>
        <begin position="451"/>
        <end position="491"/>
    </location>
</feature>
<comment type="subcellular location">
    <subcellularLocation>
        <location evidence="2">Cell membrane</location>
        <topology evidence="2">Lipid-anchor</topology>
    </subcellularLocation>
</comment>
<gene>
    <name evidence="4" type="ORF">PQR62_05655</name>
</gene>
<keyword evidence="2" id="KW-0449">Lipoprotein</keyword>
<dbReference type="SUPFAM" id="SSF56954">
    <property type="entry name" value="Outer membrane efflux proteins (OEP)"/>
    <property type="match status" value="1"/>
</dbReference>
<dbReference type="Pfam" id="PF02321">
    <property type="entry name" value="OEP"/>
    <property type="match status" value="2"/>
</dbReference>
<keyword evidence="2" id="KW-0472">Membrane</keyword>
<evidence type="ECO:0000256" key="2">
    <source>
        <dbReference type="RuleBase" id="RU362097"/>
    </source>
</evidence>
<dbReference type="Proteomes" id="UP001629246">
    <property type="component" value="Unassembled WGS sequence"/>
</dbReference>
<feature type="signal peptide" evidence="2">
    <location>
        <begin position="1"/>
        <end position="22"/>
    </location>
</feature>
<dbReference type="Gene3D" id="1.20.1600.10">
    <property type="entry name" value="Outer membrane efflux proteins (OEP)"/>
    <property type="match status" value="1"/>
</dbReference>
<dbReference type="Gene3D" id="2.20.200.10">
    <property type="entry name" value="Outer membrane efflux proteins (OEP)"/>
    <property type="match status" value="1"/>
</dbReference>
<keyword evidence="2" id="KW-0732">Signal</keyword>
<keyword evidence="5" id="KW-1185">Reference proteome</keyword>
<comment type="caution">
    <text evidence="4">The sequence shown here is derived from an EMBL/GenBank/DDBJ whole genome shotgun (WGS) entry which is preliminary data.</text>
</comment>
<feature type="compositionally biased region" description="Polar residues" evidence="3">
    <location>
        <begin position="452"/>
        <end position="473"/>
    </location>
</feature>
<name>A0ABW9A796_9BURK</name>
<evidence type="ECO:0000313" key="5">
    <source>
        <dbReference type="Proteomes" id="UP001629246"/>
    </source>
</evidence>
<dbReference type="PROSITE" id="PS51257">
    <property type="entry name" value="PROKAR_LIPOPROTEIN"/>
    <property type="match status" value="1"/>
</dbReference>
<comment type="similarity">
    <text evidence="1 2">Belongs to the outer membrane factor (OMF) (TC 1.B.17) family.</text>
</comment>
<dbReference type="InterPro" id="IPR010131">
    <property type="entry name" value="MdtP/NodT-like"/>
</dbReference>
<feature type="compositionally biased region" description="Polar residues" evidence="3">
    <location>
        <begin position="98"/>
        <end position="116"/>
    </location>
</feature>
<organism evidence="4 5">
    <name type="scientific">Herbaspirillum lusitanum</name>
    <dbReference type="NCBI Taxonomy" id="213312"/>
    <lineage>
        <taxon>Bacteria</taxon>
        <taxon>Pseudomonadati</taxon>
        <taxon>Pseudomonadota</taxon>
        <taxon>Betaproteobacteria</taxon>
        <taxon>Burkholderiales</taxon>
        <taxon>Oxalobacteraceae</taxon>
        <taxon>Herbaspirillum</taxon>
    </lineage>
</organism>
<evidence type="ECO:0000256" key="1">
    <source>
        <dbReference type="ARBA" id="ARBA00007613"/>
    </source>
</evidence>
<dbReference type="PANTHER" id="PTHR30203">
    <property type="entry name" value="OUTER MEMBRANE CATION EFFLUX PROTEIN"/>
    <property type="match status" value="1"/>
</dbReference>